<feature type="region of interest" description="Disordered" evidence="1">
    <location>
        <begin position="62"/>
        <end position="87"/>
    </location>
</feature>
<proteinExistence type="predicted"/>
<name>J4H5A9_9APHY</name>
<gene>
    <name evidence="3" type="ORF">FIBRA_08680</name>
</gene>
<accession>J4H5A9</accession>
<evidence type="ECO:0000256" key="1">
    <source>
        <dbReference type="SAM" id="MobiDB-lite"/>
    </source>
</evidence>
<organism evidence="3 4">
    <name type="scientific">Fibroporia radiculosa</name>
    <dbReference type="NCBI Taxonomy" id="599839"/>
    <lineage>
        <taxon>Eukaryota</taxon>
        <taxon>Fungi</taxon>
        <taxon>Dikarya</taxon>
        <taxon>Basidiomycota</taxon>
        <taxon>Agaricomycotina</taxon>
        <taxon>Agaricomycetes</taxon>
        <taxon>Polyporales</taxon>
        <taxon>Fibroporiaceae</taxon>
        <taxon>Fibroporia</taxon>
    </lineage>
</organism>
<dbReference type="Proteomes" id="UP000006352">
    <property type="component" value="Unassembled WGS sequence"/>
</dbReference>
<evidence type="ECO:0000313" key="3">
    <source>
        <dbReference type="EMBL" id="CCM06419.1"/>
    </source>
</evidence>
<dbReference type="EMBL" id="HE797322">
    <property type="protein sequence ID" value="CCM06419.1"/>
    <property type="molecule type" value="Genomic_DNA"/>
</dbReference>
<sequence>MASITVLAALLLVSWAFTALLILLLTFTIFILKDTYTFKIYLKHTPTPLSTTSIDKQALNWANNRTQSPPSPLSPLPSSTSIPTSSS</sequence>
<dbReference type="HOGENOM" id="CLU_2483382_0_0_1"/>
<keyword evidence="4" id="KW-1185">Reference proteome</keyword>
<keyword evidence="2" id="KW-1133">Transmembrane helix</keyword>
<dbReference type="InParanoid" id="J4H5A9"/>
<dbReference type="GeneID" id="24101319"/>
<dbReference type="RefSeq" id="XP_012185702.1">
    <property type="nucleotide sequence ID" value="XM_012330312.1"/>
</dbReference>
<dbReference type="AlphaFoldDB" id="J4H5A9"/>
<protein>
    <submittedName>
        <fullName evidence="3">Uncharacterized protein</fullName>
    </submittedName>
</protein>
<keyword evidence="2" id="KW-0812">Transmembrane</keyword>
<evidence type="ECO:0000256" key="2">
    <source>
        <dbReference type="SAM" id="Phobius"/>
    </source>
</evidence>
<feature type="transmembrane region" description="Helical" evidence="2">
    <location>
        <begin position="6"/>
        <end position="32"/>
    </location>
</feature>
<reference evidence="3 4" key="1">
    <citation type="journal article" date="2012" name="Appl. Environ. Microbiol.">
        <title>Short-read sequencing for genomic analysis of the brown rot fungus Fibroporia radiculosa.</title>
        <authorList>
            <person name="Tang J.D."/>
            <person name="Perkins A.D."/>
            <person name="Sonstegard T.S."/>
            <person name="Schroeder S.G."/>
            <person name="Burgess S.C."/>
            <person name="Diehl S.V."/>
        </authorList>
    </citation>
    <scope>NUCLEOTIDE SEQUENCE [LARGE SCALE GENOMIC DNA]</scope>
    <source>
        <strain evidence="3 4">TFFH 294</strain>
    </source>
</reference>
<feature type="compositionally biased region" description="Low complexity" evidence="1">
    <location>
        <begin position="76"/>
        <end position="87"/>
    </location>
</feature>
<keyword evidence="2" id="KW-0472">Membrane</keyword>
<evidence type="ECO:0000313" key="4">
    <source>
        <dbReference type="Proteomes" id="UP000006352"/>
    </source>
</evidence>